<feature type="compositionally biased region" description="Low complexity" evidence="4">
    <location>
        <begin position="592"/>
        <end position="613"/>
    </location>
</feature>
<keyword evidence="3" id="KW-0143">Chaperone</keyword>
<feature type="region of interest" description="Disordered" evidence="4">
    <location>
        <begin position="401"/>
        <end position="426"/>
    </location>
</feature>
<dbReference type="Gene3D" id="3.30.420.40">
    <property type="match status" value="2"/>
</dbReference>
<evidence type="ECO:0000313" key="6">
    <source>
        <dbReference type="EMBL" id="VDM86987.1"/>
    </source>
</evidence>
<evidence type="ECO:0000256" key="1">
    <source>
        <dbReference type="ARBA" id="ARBA00022741"/>
    </source>
</evidence>
<keyword evidence="5" id="KW-0812">Transmembrane</keyword>
<dbReference type="PANTHER" id="PTHR42749">
    <property type="entry name" value="CELL SHAPE-DETERMINING PROTEIN MREB"/>
    <property type="match status" value="1"/>
</dbReference>
<evidence type="ECO:0000256" key="4">
    <source>
        <dbReference type="SAM" id="MobiDB-lite"/>
    </source>
</evidence>
<keyword evidence="2" id="KW-0067">ATP-binding</keyword>
<dbReference type="PANTHER" id="PTHR42749:SF1">
    <property type="entry name" value="CELL SHAPE-DETERMINING PROTEIN MREB"/>
    <property type="match status" value="1"/>
</dbReference>
<feature type="compositionally biased region" description="Low complexity" evidence="4">
    <location>
        <begin position="526"/>
        <end position="584"/>
    </location>
</feature>
<dbReference type="Pfam" id="PF00012">
    <property type="entry name" value="HSP70"/>
    <property type="match status" value="1"/>
</dbReference>
<keyword evidence="7" id="KW-1185">Reference proteome</keyword>
<feature type="compositionally biased region" description="Polar residues" evidence="4">
    <location>
        <begin position="504"/>
        <end position="513"/>
    </location>
</feature>
<dbReference type="EMBL" id="LR130759">
    <property type="protein sequence ID" value="VDM86987.1"/>
    <property type="molecule type" value="Genomic_DNA"/>
</dbReference>
<feature type="transmembrane region" description="Helical" evidence="5">
    <location>
        <begin position="461"/>
        <end position="484"/>
    </location>
</feature>
<dbReference type="RefSeq" id="WP_158015218.1">
    <property type="nucleotide sequence ID" value="NZ_CBCSKE010000074.1"/>
</dbReference>
<keyword evidence="1" id="KW-0547">Nucleotide-binding</keyword>
<feature type="region of interest" description="Disordered" evidence="4">
    <location>
        <begin position="335"/>
        <end position="368"/>
    </location>
</feature>
<keyword evidence="5" id="KW-0472">Membrane</keyword>
<protein>
    <submittedName>
        <fullName evidence="6">Heat shock protein 70</fullName>
    </submittedName>
</protein>
<dbReference type="KEGG" id="mbai:MB901379_00520"/>
<dbReference type="Gene3D" id="3.90.640.10">
    <property type="entry name" value="Actin, Chain A, domain 4"/>
    <property type="match status" value="1"/>
</dbReference>
<accession>A0A447G910</accession>
<dbReference type="InterPro" id="IPR043129">
    <property type="entry name" value="ATPase_NBD"/>
</dbReference>
<evidence type="ECO:0000256" key="5">
    <source>
        <dbReference type="SAM" id="Phobius"/>
    </source>
</evidence>
<dbReference type="GO" id="GO:0005524">
    <property type="term" value="F:ATP binding"/>
    <property type="evidence" value="ECO:0007669"/>
    <property type="project" value="UniProtKB-KW"/>
</dbReference>
<dbReference type="AlphaFoldDB" id="A0A447G910"/>
<feature type="compositionally biased region" description="Low complexity" evidence="4">
    <location>
        <begin position="344"/>
        <end position="357"/>
    </location>
</feature>
<name>A0A447G910_9MYCO</name>
<evidence type="ECO:0000256" key="3">
    <source>
        <dbReference type="ARBA" id="ARBA00023186"/>
    </source>
</evidence>
<evidence type="ECO:0000256" key="2">
    <source>
        <dbReference type="ARBA" id="ARBA00022840"/>
    </source>
</evidence>
<feature type="region of interest" description="Disordered" evidence="4">
    <location>
        <begin position="504"/>
        <end position="613"/>
    </location>
</feature>
<keyword evidence="6" id="KW-0346">Stress response</keyword>
<evidence type="ECO:0000313" key="7">
    <source>
        <dbReference type="Proteomes" id="UP000269998"/>
    </source>
</evidence>
<reference evidence="7" key="1">
    <citation type="submission" date="2018-02" db="EMBL/GenBank/DDBJ databases">
        <authorList>
            <person name="Seth-Smith MB H."/>
            <person name="Seth-Smith H."/>
        </authorList>
    </citation>
    <scope>NUCLEOTIDE SEQUENCE [LARGE SCALE GENOMIC DNA]</scope>
</reference>
<dbReference type="GO" id="GO:0140662">
    <property type="term" value="F:ATP-dependent protein folding chaperone"/>
    <property type="evidence" value="ECO:0007669"/>
    <property type="project" value="InterPro"/>
</dbReference>
<dbReference type="SUPFAM" id="SSF53067">
    <property type="entry name" value="Actin-like ATPase domain"/>
    <property type="match status" value="1"/>
</dbReference>
<organism evidence="6 7">
    <name type="scientific">Mycobacterium basiliense</name>
    <dbReference type="NCBI Taxonomy" id="2094119"/>
    <lineage>
        <taxon>Bacteria</taxon>
        <taxon>Bacillati</taxon>
        <taxon>Actinomycetota</taxon>
        <taxon>Actinomycetes</taxon>
        <taxon>Mycobacteriales</taxon>
        <taxon>Mycobacteriaceae</taxon>
        <taxon>Mycobacterium</taxon>
    </lineage>
</organism>
<proteinExistence type="predicted"/>
<dbReference type="InterPro" id="IPR013126">
    <property type="entry name" value="Hsp_70_fam"/>
</dbReference>
<gene>
    <name evidence="6" type="primary">dnaK_2</name>
    <name evidence="6" type="ORF">MB901379_00520</name>
</gene>
<dbReference type="OrthoDB" id="5173286at2"/>
<dbReference type="Proteomes" id="UP000269998">
    <property type="component" value="Chromosome"/>
</dbReference>
<sequence>MSEALGMSIGVANLVAARVGGIPVRRASVLQFSASGAAEVGLPEENPNLSTSGLVLRGFVERVGDRAPLVAADGSKYRGETLTVDALNAMARTVGYGAPVTVAAPAYWSQNQFGALREALLTQPALIPNGFPPAVISDATAALSTLPATPGFPTSGIVAVCDFGAGGTSVTLANAGASFQQIGPTIRYREFSGDEIDQLILSHLLAITPGVDSADTSGTATRMGSVTRLLRGCQLAKEQLSTTTVTSIPTGPAGPETRLSRNEFERIITEPLDRFIGSVEELLQRSGTKQNDLVAVATVGGGAGIPLVTTRLSDRLQAPVFSTPQPMFSAAIGSALHGQEQSSAGAPTGAGPAVDAPTNLVGTSGASTEVSPTAWANQAAAAAASESASDNARSATYRALAWSQDTDTDNEPVPYTGPDTTGEYGSAAATTDYAAGYDPGYDQPNQERYAEAEPLPWYKRAAVVFSLAAAGLAILVAVVLGLTLGPSGNKPVNTTEVPAPEPITTTVIGPNNSPTVTVITPPPPATTATTPTPSTTATTTAPTTTTTTTSPATTTTTTTSPPPTTTTTQPTTTTRPTTTSQVTTTPPPTTTQPPTTTAAPITPTAVAPDGSTG</sequence>
<keyword evidence="5" id="KW-1133">Transmembrane helix</keyword>